<name>A0A7Y0L825_9FIRM</name>
<dbReference type="EMBL" id="JABBVZ010000089">
    <property type="protein sequence ID" value="NMP24165.1"/>
    <property type="molecule type" value="Genomic_DNA"/>
</dbReference>
<comment type="similarity">
    <text evidence="1 2">Belongs to the anti-sigma-factor antagonist family.</text>
</comment>
<sequence>MTIVHTVQGQTIRVAIKGDLDLKTADPLRDALDKLIDRYREKNLTVDLSDVDFVDSSGLGVILGRYRRLAAQSRTIALVGVKPSVKAVLELAGIDSIMPVSDWTRSHPETATPN</sequence>
<evidence type="ECO:0000256" key="2">
    <source>
        <dbReference type="RuleBase" id="RU003749"/>
    </source>
</evidence>
<dbReference type="PROSITE" id="PS50801">
    <property type="entry name" value="STAS"/>
    <property type="match status" value="1"/>
</dbReference>
<dbReference type="Proteomes" id="UP000533476">
    <property type="component" value="Unassembled WGS sequence"/>
</dbReference>
<feature type="domain" description="STAS" evidence="3">
    <location>
        <begin position="14"/>
        <end position="114"/>
    </location>
</feature>
<evidence type="ECO:0000256" key="1">
    <source>
        <dbReference type="ARBA" id="ARBA00009013"/>
    </source>
</evidence>
<dbReference type="RefSeq" id="WP_169102038.1">
    <property type="nucleotide sequence ID" value="NZ_JABBVZ010000089.1"/>
</dbReference>
<dbReference type="GO" id="GO:0043856">
    <property type="term" value="F:anti-sigma factor antagonist activity"/>
    <property type="evidence" value="ECO:0007669"/>
    <property type="project" value="InterPro"/>
</dbReference>
<dbReference type="PANTHER" id="PTHR33495">
    <property type="entry name" value="ANTI-SIGMA FACTOR ANTAGONIST TM_1081-RELATED-RELATED"/>
    <property type="match status" value="1"/>
</dbReference>
<evidence type="ECO:0000313" key="5">
    <source>
        <dbReference type="Proteomes" id="UP000533476"/>
    </source>
</evidence>
<dbReference type="PANTHER" id="PTHR33495:SF2">
    <property type="entry name" value="ANTI-SIGMA FACTOR ANTAGONIST TM_1081-RELATED"/>
    <property type="match status" value="1"/>
</dbReference>
<dbReference type="Pfam" id="PF01740">
    <property type="entry name" value="STAS"/>
    <property type="match status" value="1"/>
</dbReference>
<dbReference type="InterPro" id="IPR036513">
    <property type="entry name" value="STAS_dom_sf"/>
</dbReference>
<accession>A0A7Y0L825</accession>
<gene>
    <name evidence="4" type="ORF">HIJ39_17680</name>
</gene>
<evidence type="ECO:0000259" key="3">
    <source>
        <dbReference type="PROSITE" id="PS50801"/>
    </source>
</evidence>
<dbReference type="InterPro" id="IPR003658">
    <property type="entry name" value="Anti-sigma_ant"/>
</dbReference>
<dbReference type="SUPFAM" id="SSF52091">
    <property type="entry name" value="SpoIIaa-like"/>
    <property type="match status" value="1"/>
</dbReference>
<organism evidence="4 5">
    <name type="scientific">Sulfobacillus harzensis</name>
    <dbReference type="NCBI Taxonomy" id="2729629"/>
    <lineage>
        <taxon>Bacteria</taxon>
        <taxon>Bacillati</taxon>
        <taxon>Bacillota</taxon>
        <taxon>Clostridia</taxon>
        <taxon>Eubacteriales</taxon>
        <taxon>Clostridiales Family XVII. Incertae Sedis</taxon>
        <taxon>Sulfobacillus</taxon>
    </lineage>
</organism>
<dbReference type="NCBIfam" id="TIGR00377">
    <property type="entry name" value="ant_ant_sig"/>
    <property type="match status" value="1"/>
</dbReference>
<dbReference type="InterPro" id="IPR002645">
    <property type="entry name" value="STAS_dom"/>
</dbReference>
<proteinExistence type="inferred from homology"/>
<dbReference type="CDD" id="cd07043">
    <property type="entry name" value="STAS_anti-anti-sigma_factors"/>
    <property type="match status" value="1"/>
</dbReference>
<keyword evidence="5" id="KW-1185">Reference proteome</keyword>
<evidence type="ECO:0000313" key="4">
    <source>
        <dbReference type="EMBL" id="NMP24165.1"/>
    </source>
</evidence>
<reference evidence="4 5" key="1">
    <citation type="submission" date="2020-04" db="EMBL/GenBank/DDBJ databases">
        <authorList>
            <person name="Zhang R."/>
            <person name="Schippers A."/>
        </authorList>
    </citation>
    <scope>NUCLEOTIDE SEQUENCE [LARGE SCALE GENOMIC DNA]</scope>
    <source>
        <strain evidence="4 5">DSM 109850</strain>
    </source>
</reference>
<comment type="caution">
    <text evidence="4">The sequence shown here is derived from an EMBL/GenBank/DDBJ whole genome shotgun (WGS) entry which is preliminary data.</text>
</comment>
<dbReference type="AlphaFoldDB" id="A0A7Y0L825"/>
<protein>
    <recommendedName>
        <fullName evidence="2">Anti-sigma factor antagonist</fullName>
    </recommendedName>
</protein>
<dbReference type="Gene3D" id="3.30.750.24">
    <property type="entry name" value="STAS domain"/>
    <property type="match status" value="1"/>
</dbReference>